<protein>
    <recommendedName>
        <fullName evidence="4">DUF3047 domain-containing protein</fullName>
    </recommendedName>
</protein>
<proteinExistence type="predicted"/>
<organism evidence="2 3">
    <name type="scientific">Geobacter pickeringii</name>
    <dbReference type="NCBI Taxonomy" id="345632"/>
    <lineage>
        <taxon>Bacteria</taxon>
        <taxon>Pseudomonadati</taxon>
        <taxon>Thermodesulfobacteriota</taxon>
        <taxon>Desulfuromonadia</taxon>
        <taxon>Geobacterales</taxon>
        <taxon>Geobacteraceae</taxon>
        <taxon>Geobacter</taxon>
    </lineage>
</organism>
<feature type="chain" id="PRO_5002112498" description="DUF3047 domain-containing protein" evidence="1">
    <location>
        <begin position="22"/>
        <end position="216"/>
    </location>
</feature>
<feature type="signal peptide" evidence="1">
    <location>
        <begin position="1"/>
        <end position="21"/>
    </location>
</feature>
<gene>
    <name evidence="2" type="ORF">GPICK_05905</name>
</gene>
<dbReference type="AlphaFoldDB" id="A0A0B5B8G1"/>
<name>A0A0B5B8G1_9BACT</name>
<dbReference type="HOGENOM" id="CLU_077139_1_0_7"/>
<dbReference type="EMBL" id="CP009788">
    <property type="protein sequence ID" value="AJE02958.1"/>
    <property type="molecule type" value="Genomic_DNA"/>
</dbReference>
<evidence type="ECO:0000313" key="2">
    <source>
        <dbReference type="EMBL" id="AJE02958.1"/>
    </source>
</evidence>
<keyword evidence="1" id="KW-0732">Signal</keyword>
<accession>A0A0B5B8G1</accession>
<reference evidence="2 3" key="1">
    <citation type="journal article" date="2015" name="Genome Announc.">
        <title>Complete Genome of Geobacter pickeringii G13T, a Metal-Reducing Isolate from Sedimentary Kaolin Deposits.</title>
        <authorList>
            <person name="Badalamenti J.P."/>
            <person name="Bond D.R."/>
        </authorList>
    </citation>
    <scope>NUCLEOTIDE SEQUENCE [LARGE SCALE GENOMIC DNA]</scope>
    <source>
        <strain evidence="2 3">G13</strain>
    </source>
</reference>
<dbReference type="Pfam" id="PF11249">
    <property type="entry name" value="DUF3047"/>
    <property type="match status" value="1"/>
</dbReference>
<dbReference type="RefSeq" id="WP_039741289.1">
    <property type="nucleotide sequence ID" value="NZ_CP009788.1"/>
</dbReference>
<keyword evidence="3" id="KW-1185">Reference proteome</keyword>
<evidence type="ECO:0000313" key="3">
    <source>
        <dbReference type="Proteomes" id="UP000057609"/>
    </source>
</evidence>
<dbReference type="Proteomes" id="UP000057609">
    <property type="component" value="Chromosome"/>
</dbReference>
<dbReference type="KEGG" id="gpi:GPICK_05905"/>
<dbReference type="InterPro" id="IPR021409">
    <property type="entry name" value="DUF3047"/>
</dbReference>
<dbReference type="STRING" id="345632.GPICK_05905"/>
<sequence length="216" mass="23784">MNAVTGRIILVILLAATAAAAAVTVVGRFSAGDLSGWEEQTFRGKKKTRYTLVTEGERTVLRAESHGSASGLIRKVAFDPAASPILRWSWKIAGTVKKGDERTKEGDDYAARIYVVFPRTFFWQTRAINYIWANRLPKGKSLPNAFAPGNVMMVAVESGGELAGTWRWEQRNIREDYLRLFGEEPPKAGGVALMTDSDNTGEEALAWYGDITLSPQ</sequence>
<dbReference type="OrthoDB" id="9775969at2"/>
<evidence type="ECO:0000256" key="1">
    <source>
        <dbReference type="SAM" id="SignalP"/>
    </source>
</evidence>
<evidence type="ECO:0008006" key="4">
    <source>
        <dbReference type="Google" id="ProtNLM"/>
    </source>
</evidence>